<proteinExistence type="inferred from homology"/>
<dbReference type="InterPro" id="IPR052042">
    <property type="entry name" value="Tail_sheath_structural"/>
</dbReference>
<comment type="similarity">
    <text evidence="1">Belongs to the myoviridae tail sheath protein family.</text>
</comment>
<feature type="domain" description="Tail sheath protein C-terminal" evidence="2">
    <location>
        <begin position="393"/>
        <end position="497"/>
    </location>
</feature>
<organism evidence="3 4">
    <name type="scientific">Flavihumibacter solisilvae</name>
    <dbReference type="NCBI Taxonomy" id="1349421"/>
    <lineage>
        <taxon>Bacteria</taxon>
        <taxon>Pseudomonadati</taxon>
        <taxon>Bacteroidota</taxon>
        <taxon>Chitinophagia</taxon>
        <taxon>Chitinophagales</taxon>
        <taxon>Chitinophagaceae</taxon>
        <taxon>Flavihumibacter</taxon>
    </lineage>
</organism>
<sequence length="504" mass="55171">MAVLKLSTPGVFVQEISTLPPSVAEVETAIPAFIGYTEKAERFAPGDLTMIPNKVTSVAEFEQFYGKAAEETDDSIFITVTEAADGKMSATLAFKETDPTNPNNLKDRSKFNLYYSIKHFYDNGGGVCFVVSVGDYKAAGAPVAAKLTDGLKAIEDIDEVTLLVVPEASKIDDPAATYPVQPAPPAPPVAPVPPAGYNLVVQAMIKQASDPKLRDRFALIDPFYVSPKSSKDPNGDIDTDVKWIRDATMTVLENRYAAAYYPNLVTAYAYNYLLDKVTVKEGPASVKGKKIKDLEGSALYNTIVSALGKLWVVLPPSPAMAGLYTRVDNTKGVWKSPANESVLATLGPNLAISNREQENLNVDPNSGKSINVIRTFPGFGTLVWGARTLNGNDNEWKYISVRRFFNMVEESVKKSCQWAVFEPNTIDTWVKVQSMIENYLFLKWREGALAGVKPEQAFYVKVGLGTTMTSLDILEGRMNVEIGMAVARPAEFIVLKFTQLLQQS</sequence>
<protein>
    <recommendedName>
        <fullName evidence="2">Tail sheath protein C-terminal domain-containing protein</fullName>
    </recommendedName>
</protein>
<gene>
    <name evidence="3" type="ORF">OI18_05765</name>
</gene>
<keyword evidence="4" id="KW-1185">Reference proteome</keyword>
<reference evidence="3 4" key="1">
    <citation type="submission" date="2014-11" db="EMBL/GenBank/DDBJ databases">
        <title>Genome sequence of Flavihumibacter solisilvae 3-3.</title>
        <authorList>
            <person name="Zhou G."/>
            <person name="Li M."/>
            <person name="Wang G."/>
        </authorList>
    </citation>
    <scope>NUCLEOTIDE SEQUENCE [LARGE SCALE GENOMIC DNA]</scope>
    <source>
        <strain evidence="3 4">3-3</strain>
    </source>
</reference>
<dbReference type="STRING" id="1349421.OI18_05765"/>
<evidence type="ECO:0000259" key="2">
    <source>
        <dbReference type="Pfam" id="PF17482"/>
    </source>
</evidence>
<name>A0A0C1L7B6_9BACT</name>
<evidence type="ECO:0000313" key="4">
    <source>
        <dbReference type="Proteomes" id="UP000031408"/>
    </source>
</evidence>
<comment type="caution">
    <text evidence="3">The sequence shown here is derived from an EMBL/GenBank/DDBJ whole genome shotgun (WGS) entry which is preliminary data.</text>
</comment>
<dbReference type="Gene3D" id="3.40.50.11780">
    <property type="match status" value="1"/>
</dbReference>
<dbReference type="EMBL" id="JSVC01000006">
    <property type="protein sequence ID" value="KIC95401.1"/>
    <property type="molecule type" value="Genomic_DNA"/>
</dbReference>
<dbReference type="OrthoDB" id="9767864at2"/>
<dbReference type="Proteomes" id="UP000031408">
    <property type="component" value="Unassembled WGS sequence"/>
</dbReference>
<evidence type="ECO:0000313" key="3">
    <source>
        <dbReference type="EMBL" id="KIC95401.1"/>
    </source>
</evidence>
<dbReference type="Pfam" id="PF17482">
    <property type="entry name" value="Phage_sheath_1C"/>
    <property type="match status" value="1"/>
</dbReference>
<accession>A0A0C1L7B6</accession>
<evidence type="ECO:0000256" key="1">
    <source>
        <dbReference type="ARBA" id="ARBA00008005"/>
    </source>
</evidence>
<dbReference type="PANTHER" id="PTHR35861">
    <property type="match status" value="1"/>
</dbReference>
<dbReference type="PANTHER" id="PTHR35861:SF1">
    <property type="entry name" value="PHAGE TAIL SHEATH PROTEIN"/>
    <property type="match status" value="1"/>
</dbReference>
<dbReference type="InterPro" id="IPR020287">
    <property type="entry name" value="Tail_sheath_C"/>
</dbReference>
<dbReference type="RefSeq" id="WP_039137984.1">
    <property type="nucleotide sequence ID" value="NZ_JSVC01000006.1"/>
</dbReference>
<dbReference type="AlphaFoldDB" id="A0A0C1L7B6"/>